<feature type="domain" description="Xylose isomerase-like TIM barrel" evidence="2">
    <location>
        <begin position="78"/>
        <end position="282"/>
    </location>
</feature>
<evidence type="ECO:0000313" key="3">
    <source>
        <dbReference type="EMBL" id="HHM01614.1"/>
    </source>
</evidence>
<dbReference type="EMBL" id="DRLI01000048">
    <property type="protein sequence ID" value="HHM01614.1"/>
    <property type="molecule type" value="Genomic_DNA"/>
</dbReference>
<evidence type="ECO:0000256" key="1">
    <source>
        <dbReference type="SAM" id="MobiDB-lite"/>
    </source>
</evidence>
<reference evidence="3" key="1">
    <citation type="journal article" date="2020" name="mSystems">
        <title>Genome- and Community-Level Interaction Insights into Carbon Utilization and Element Cycling Functions of Hydrothermarchaeota in Hydrothermal Sediment.</title>
        <authorList>
            <person name="Zhou Z."/>
            <person name="Liu Y."/>
            <person name="Xu W."/>
            <person name="Pan J."/>
            <person name="Luo Z.H."/>
            <person name="Li M."/>
        </authorList>
    </citation>
    <scope>NUCLEOTIDE SEQUENCE [LARGE SCALE GENOMIC DNA]</scope>
    <source>
        <strain evidence="3">HyVt-460</strain>
    </source>
</reference>
<proteinExistence type="predicted"/>
<dbReference type="InterPro" id="IPR013022">
    <property type="entry name" value="Xyl_isomerase-like_TIM-brl"/>
</dbReference>
<dbReference type="PANTHER" id="PTHR12110">
    <property type="entry name" value="HYDROXYPYRUVATE ISOMERASE"/>
    <property type="match status" value="1"/>
</dbReference>
<accession>A0A7V5VEN3</accession>
<sequence length="335" mass="37259">MPCGGASPPGAGRSPRVPGAPAPGRWGRGRRTDRCVERLLSAAAGHAGYPRGIDLSMAAQLTVFSKHLHWCPPDELPEALNAIGADGLDVTVRPDGHVDPQRVSEELPALVEACRARGCEVVMICTAIRDANEAHAGEILKTASALGIKYYRMGWLEYDTRDIAGNLREISRRMKELASMNEYYGIKGAYQNHDGQWFGAPVWDLAMVLNEVDSPWLGAQYDILNATIEGGSSWPLAFDYIAPRVHSLALKDAVWQKKEGRWQIDYRPTGRGWVDFEALRQKWMRDKMNVPLTLHFEYDLGGAETGAFKLSKKRDTVLAAMKRDVDFVRDLLRDV</sequence>
<protein>
    <submittedName>
        <fullName evidence="3">Sugar phosphate isomerase/epimerase</fullName>
    </submittedName>
</protein>
<dbReference type="InterPro" id="IPR050312">
    <property type="entry name" value="IolE/XylAMocC-like"/>
</dbReference>
<dbReference type="SUPFAM" id="SSF51658">
    <property type="entry name" value="Xylose isomerase-like"/>
    <property type="match status" value="1"/>
</dbReference>
<dbReference type="GO" id="GO:0016853">
    <property type="term" value="F:isomerase activity"/>
    <property type="evidence" value="ECO:0007669"/>
    <property type="project" value="UniProtKB-KW"/>
</dbReference>
<dbReference type="Gene3D" id="3.20.20.150">
    <property type="entry name" value="Divalent-metal-dependent TIM barrel enzymes"/>
    <property type="match status" value="1"/>
</dbReference>
<organism evidence="3">
    <name type="scientific">Caldithrix abyssi</name>
    <dbReference type="NCBI Taxonomy" id="187145"/>
    <lineage>
        <taxon>Bacteria</taxon>
        <taxon>Pseudomonadati</taxon>
        <taxon>Calditrichota</taxon>
        <taxon>Calditrichia</taxon>
        <taxon>Calditrichales</taxon>
        <taxon>Calditrichaceae</taxon>
        <taxon>Caldithrix</taxon>
    </lineage>
</organism>
<feature type="compositionally biased region" description="Low complexity" evidence="1">
    <location>
        <begin position="1"/>
        <end position="25"/>
    </location>
</feature>
<comment type="caution">
    <text evidence="3">The sequence shown here is derived from an EMBL/GenBank/DDBJ whole genome shotgun (WGS) entry which is preliminary data.</text>
</comment>
<dbReference type="PANTHER" id="PTHR12110:SF41">
    <property type="entry name" value="INOSOSE DEHYDRATASE"/>
    <property type="match status" value="1"/>
</dbReference>
<dbReference type="Proteomes" id="UP000885771">
    <property type="component" value="Unassembled WGS sequence"/>
</dbReference>
<name>A0A7V5VEN3_CALAY</name>
<evidence type="ECO:0000259" key="2">
    <source>
        <dbReference type="Pfam" id="PF01261"/>
    </source>
</evidence>
<dbReference type="Pfam" id="PF01261">
    <property type="entry name" value="AP_endonuc_2"/>
    <property type="match status" value="1"/>
</dbReference>
<feature type="region of interest" description="Disordered" evidence="1">
    <location>
        <begin position="1"/>
        <end position="29"/>
    </location>
</feature>
<gene>
    <name evidence="3" type="ORF">ENJ15_01270</name>
</gene>
<dbReference type="AlphaFoldDB" id="A0A7V5VEN3"/>
<keyword evidence="3" id="KW-0413">Isomerase</keyword>
<dbReference type="InterPro" id="IPR036237">
    <property type="entry name" value="Xyl_isomerase-like_sf"/>
</dbReference>